<organism evidence="2 3">
    <name type="scientific">Pseudozyma flocculosa</name>
    <dbReference type="NCBI Taxonomy" id="84751"/>
    <lineage>
        <taxon>Eukaryota</taxon>
        <taxon>Fungi</taxon>
        <taxon>Dikarya</taxon>
        <taxon>Basidiomycota</taxon>
        <taxon>Ustilaginomycotina</taxon>
        <taxon>Ustilaginomycetes</taxon>
        <taxon>Ustilaginales</taxon>
        <taxon>Ustilaginaceae</taxon>
        <taxon>Pseudozyma</taxon>
    </lineage>
</organism>
<evidence type="ECO:0000313" key="3">
    <source>
        <dbReference type="Proteomes" id="UP000323386"/>
    </source>
</evidence>
<proteinExistence type="predicted"/>
<sequence length="950" mass="104825">MPTTRRGTRYRGRDREPDADADRDRNREREASPGQPEPTGYTGIVVELMIHKRSNGIMYETKVDVRGGPGFMPDFEEGRGLKPRQTMRVGNCWLGRGPQRFEDFGDWKERAEKIMEAELEGTKLETLDQKLAFQTALDRIFGPGIHTVSLPQQQVEINASELVALGDGSLGETPTRLQLQRSTPWRSLPAAVWDRIPSVSLRPDGGVKPGIELNVPAGLRPRFAHSTAHRLPANFDNNAMVKVLLALVGRAFAGFSREDNLAWLDETLVPGSWITFSPTPRIFYVREHADFIVAVTGVGGEKLTKTFGTYEKDRIAAFYSAVRTACDQPWGADLEANEERLRRDFAAAVAAHPAGPHARVYPHATECEAAVGSCSHGRHSCRVCKRDGIPCDEFHGATCVRCDIAYFVRRGAIDARSHPVGYTDAQRAQRLGVANLRRGFQSEALTGMATLPTRGAMSEDGQTTTDILTALLRGERPSAGDDGWPDHLTYTFLEALRDIETTKARWTHLKDLVMAFGLSRDQPCKWDLTREQAPVFHSDGVLDDVTWWYNAAKNKRSPLAVALAFAAAALHHAGDDSHHARLADLLGRIAPVEAAWNLGRGSGRLLASRIFSVVYEDGEDDGIIRDLARLPTVPQISPRRAAPAVNAVYRERADTFDADMQSGGTAQQAFHVLDRSFRTAELVDEAIRPSSKTTDLIPVIEEVFGHLEAIGAISPADRLRPDSAFPGLWWAGDESVGPEDILVMALRLLVQLIFFCDWVQITCTIEVTTGSFTSIVVSIMVFLAVHRRTDALTGLPIGPFPHNHPLRLSLGHDNHAFTANVLAPCIPELDAGNPTRQTAEALVRLVRSTAYNVRLESPLSNFAVKRWRASTLHAMVDSIRSWLARINGKLGFLPGVRFNTAPRRVLEGLERNYVPESEVEAVMLEILAEEEEDDDDAGDERAELGGQTGV</sequence>
<feature type="region of interest" description="Disordered" evidence="1">
    <location>
        <begin position="930"/>
        <end position="950"/>
    </location>
</feature>
<reference evidence="2 3" key="1">
    <citation type="submission" date="2018-03" db="EMBL/GenBank/DDBJ databases">
        <authorList>
            <person name="Guldener U."/>
        </authorList>
    </citation>
    <scope>NUCLEOTIDE SEQUENCE [LARGE SCALE GENOMIC DNA]</scope>
    <source>
        <strain evidence="2 3">DAOM196992</strain>
    </source>
</reference>
<gene>
    <name evidence="2" type="ORF">PSFLO_03583</name>
</gene>
<feature type="compositionally biased region" description="Basic and acidic residues" evidence="1">
    <location>
        <begin position="11"/>
        <end position="31"/>
    </location>
</feature>
<name>A0A5C3F2J7_9BASI</name>
<dbReference type="Proteomes" id="UP000323386">
    <property type="component" value="Unassembled WGS sequence"/>
</dbReference>
<accession>A0A5C3F2J7</accession>
<feature type="region of interest" description="Disordered" evidence="1">
    <location>
        <begin position="1"/>
        <end position="42"/>
    </location>
</feature>
<feature type="compositionally biased region" description="Basic residues" evidence="1">
    <location>
        <begin position="1"/>
        <end position="10"/>
    </location>
</feature>
<keyword evidence="3" id="KW-1185">Reference proteome</keyword>
<protein>
    <submittedName>
        <fullName evidence="2">Uncharacterized protein</fullName>
    </submittedName>
</protein>
<dbReference type="AlphaFoldDB" id="A0A5C3F2J7"/>
<dbReference type="EMBL" id="OOIP01000009">
    <property type="protein sequence ID" value="SPO38106.1"/>
    <property type="molecule type" value="Genomic_DNA"/>
</dbReference>
<evidence type="ECO:0000256" key="1">
    <source>
        <dbReference type="SAM" id="MobiDB-lite"/>
    </source>
</evidence>
<evidence type="ECO:0000313" key="2">
    <source>
        <dbReference type="EMBL" id="SPO38106.1"/>
    </source>
</evidence>